<reference evidence="2" key="2">
    <citation type="submission" date="2025-08" db="UniProtKB">
        <authorList>
            <consortium name="RefSeq"/>
        </authorList>
    </citation>
    <scope>IDENTIFICATION</scope>
    <source>
        <tissue evidence="2">Leaf</tissue>
    </source>
</reference>
<dbReference type="InterPro" id="IPR032675">
    <property type="entry name" value="LRR_dom_sf"/>
</dbReference>
<dbReference type="SMART" id="SM00368">
    <property type="entry name" value="LRR_RI"/>
    <property type="match status" value="3"/>
</dbReference>
<accession>A0A6P5E9H1</accession>
<dbReference type="PANTHER" id="PTHR47818">
    <property type="entry name" value="RNI-LIKE SUPERFAMILY PROTEIN"/>
    <property type="match status" value="1"/>
</dbReference>
<dbReference type="SUPFAM" id="SSF52047">
    <property type="entry name" value="RNI-like"/>
    <property type="match status" value="1"/>
</dbReference>
<dbReference type="RefSeq" id="XP_020079829.1">
    <property type="nucleotide sequence ID" value="XM_020224240.1"/>
</dbReference>
<keyword evidence="1" id="KW-1185">Reference proteome</keyword>
<dbReference type="AlphaFoldDB" id="A0A6P5E9H1"/>
<dbReference type="Proteomes" id="UP000515123">
    <property type="component" value="Linkage group 25"/>
</dbReference>
<dbReference type="GeneID" id="109703578"/>
<proteinExistence type="predicted"/>
<evidence type="ECO:0000313" key="2">
    <source>
        <dbReference type="RefSeq" id="XP_020079829.1"/>
    </source>
</evidence>
<reference evidence="1" key="1">
    <citation type="journal article" date="2015" name="Nat. Genet.">
        <title>The pineapple genome and the evolution of CAM photosynthesis.</title>
        <authorList>
            <person name="Ming R."/>
            <person name="VanBuren R."/>
            <person name="Wai C.M."/>
            <person name="Tang H."/>
            <person name="Schatz M.C."/>
            <person name="Bowers J.E."/>
            <person name="Lyons E."/>
            <person name="Wang M.L."/>
            <person name="Chen J."/>
            <person name="Biggers E."/>
            <person name="Zhang J."/>
            <person name="Huang L."/>
            <person name="Zhang L."/>
            <person name="Miao W."/>
            <person name="Zhang J."/>
            <person name="Ye Z."/>
            <person name="Miao C."/>
            <person name="Lin Z."/>
            <person name="Wang H."/>
            <person name="Zhou H."/>
            <person name="Yim W.C."/>
            <person name="Priest H.D."/>
            <person name="Zheng C."/>
            <person name="Woodhouse M."/>
            <person name="Edger P.P."/>
            <person name="Guyot R."/>
            <person name="Guo H.B."/>
            <person name="Guo H."/>
            <person name="Zheng G."/>
            <person name="Singh R."/>
            <person name="Sharma A."/>
            <person name="Min X."/>
            <person name="Zheng Y."/>
            <person name="Lee H."/>
            <person name="Gurtowski J."/>
            <person name="Sedlazeck F.J."/>
            <person name="Harkess A."/>
            <person name="McKain M.R."/>
            <person name="Liao Z."/>
            <person name="Fang J."/>
            <person name="Liu J."/>
            <person name="Zhang X."/>
            <person name="Zhang Q."/>
            <person name="Hu W."/>
            <person name="Qin Y."/>
            <person name="Wang K."/>
            <person name="Chen L.Y."/>
            <person name="Shirley N."/>
            <person name="Lin Y.R."/>
            <person name="Liu L.Y."/>
            <person name="Hernandez A.G."/>
            <person name="Wright C.L."/>
            <person name="Bulone V."/>
            <person name="Tuskan G.A."/>
            <person name="Heath K."/>
            <person name="Zee F."/>
            <person name="Moore P.H."/>
            <person name="Sunkar R."/>
            <person name="Leebens-Mack J.H."/>
            <person name="Mockler T."/>
            <person name="Bennetzen J.L."/>
            <person name="Freeling M."/>
            <person name="Sankoff D."/>
            <person name="Paterson A.H."/>
            <person name="Zhu X."/>
            <person name="Yang X."/>
            <person name="Smith J.A."/>
            <person name="Cushman J.C."/>
            <person name="Paull R.E."/>
            <person name="Yu Q."/>
        </authorList>
    </citation>
    <scope>NUCLEOTIDE SEQUENCE [LARGE SCALE GENOMIC DNA]</scope>
    <source>
        <strain evidence="1">cv. F153</strain>
    </source>
</reference>
<name>A0A6P5E9H1_ANACO</name>
<dbReference type="OrthoDB" id="120976at2759"/>
<organism evidence="1 2">
    <name type="scientific">Ananas comosus</name>
    <name type="common">Pineapple</name>
    <name type="synonym">Ananas ananas</name>
    <dbReference type="NCBI Taxonomy" id="4615"/>
    <lineage>
        <taxon>Eukaryota</taxon>
        <taxon>Viridiplantae</taxon>
        <taxon>Streptophyta</taxon>
        <taxon>Embryophyta</taxon>
        <taxon>Tracheophyta</taxon>
        <taxon>Spermatophyta</taxon>
        <taxon>Magnoliopsida</taxon>
        <taxon>Liliopsida</taxon>
        <taxon>Poales</taxon>
        <taxon>Bromeliaceae</taxon>
        <taxon>Bromelioideae</taxon>
        <taxon>Ananas</taxon>
    </lineage>
</organism>
<evidence type="ECO:0000313" key="1">
    <source>
        <dbReference type="Proteomes" id="UP000515123"/>
    </source>
</evidence>
<dbReference type="Gene3D" id="3.80.10.10">
    <property type="entry name" value="Ribonuclease Inhibitor"/>
    <property type="match status" value="2"/>
</dbReference>
<dbReference type="PANTHER" id="PTHR47818:SF2">
    <property type="entry name" value="F-BOX DOMAIN-CONTAINING PROTEIN"/>
    <property type="match status" value="1"/>
</dbReference>
<gene>
    <name evidence="2" type="primary">LOC109703578</name>
</gene>
<protein>
    <submittedName>
        <fullName evidence="2">Uncharacterized protein LOC109703578 isoform X1</fullName>
    </submittedName>
</protein>
<sequence>MSEEVPSLFALCLKAITSAIIHGEFFTDIFECYGYDHLQDILDLPSDLLDSVVINLPPLALQTLHNVLIDDCMEKFRTPGEIHGRKRGRYENFNIAWKILFRKRWPEDLRKIDPRKYITTDDSAGIHNSVKGPLDWQQLFWEKHLQNCLDDAAERALLPSFYGRIGELRTSNSIINAISHGENMLDECFRLSYHCDRFGCYARCLRLQNVLCAVEICEMLRSCKLQKLIFIRIISKTQVDGVCMLLNHHRKTLLSLEFSHCQLYPTVMNKICSSLCEEGSLIHGIQSFCVKSSPISESKSSSIPTCLLSFLSSGRLLESVCFSDTKMQPKFAKMILDTLLSSSSDLVTLEISENNISGWLSKIERQSKDFRSLLGSDASLKSLTVLNLRGSNLHSNDAEDLGHILVKMPCLKSLDISDNPITDEGIRSLIPYFVRALGKTNLLSNVKLENCNLSSGGVIELLRSLPSLEEPLNMLSIADNHLGSSVAATLAKFLGASGLRELNIEDIGLGAVGFKELEEILPQEIALSFINISKNRGGIRTAYFLSRLISQAPNLLSINAGANIMPPESVDIICDALKLLKGKLEHLDLSENSHLCRSNNTSALLEFCHQGKPIVMIPSPPQSGTPYDDDP</sequence>